<feature type="non-terminal residue" evidence="2">
    <location>
        <position position="87"/>
    </location>
</feature>
<dbReference type="PANTHER" id="PTHR28597">
    <property type="entry name" value="VOLTAGE-DEPENDENT CALCIUM CHANNEL BETA SUBUNIT-ASSOCIATED REGULATORY PROTEIN"/>
    <property type="match status" value="1"/>
</dbReference>
<dbReference type="GO" id="GO:0044325">
    <property type="term" value="F:transmembrane transporter binding"/>
    <property type="evidence" value="ECO:0007669"/>
    <property type="project" value="InterPro"/>
</dbReference>
<dbReference type="GO" id="GO:0045955">
    <property type="term" value="P:negative regulation of calcium ion-dependent exocytosis"/>
    <property type="evidence" value="ECO:0007669"/>
    <property type="project" value="TreeGrafter"/>
</dbReference>
<sequence>IEAMGSAGVNMEGDSGSSQVAGACGTAGGGGGGGGGGGSGSTSGQGTMLHFLSRLRRHASLEGASPYFTIKKWKLDSSNRAASLDMR</sequence>
<accession>A0A8J4UTI3</accession>
<keyword evidence="3" id="KW-1185">Reference proteome</keyword>
<feature type="compositionally biased region" description="Gly residues" evidence="1">
    <location>
        <begin position="25"/>
        <end position="43"/>
    </location>
</feature>
<evidence type="ECO:0000313" key="3">
    <source>
        <dbReference type="Proteomes" id="UP000727407"/>
    </source>
</evidence>
<gene>
    <name evidence="2" type="ORF">DAT39_007210</name>
</gene>
<name>A0A8J4UTI3_CLAMG</name>
<dbReference type="InterPro" id="IPR037658">
    <property type="entry name" value="CBARP"/>
</dbReference>
<feature type="non-terminal residue" evidence="2">
    <location>
        <position position="1"/>
    </location>
</feature>
<evidence type="ECO:0000313" key="2">
    <source>
        <dbReference type="EMBL" id="KAF5903080.1"/>
    </source>
</evidence>
<dbReference type="Proteomes" id="UP000727407">
    <property type="component" value="Unassembled WGS sequence"/>
</dbReference>
<dbReference type="GO" id="GO:0005886">
    <property type="term" value="C:plasma membrane"/>
    <property type="evidence" value="ECO:0007669"/>
    <property type="project" value="TreeGrafter"/>
</dbReference>
<protein>
    <submittedName>
        <fullName evidence="2">Voltage-dependent calcium channel beta subunit-associated regulatory protein-like</fullName>
    </submittedName>
</protein>
<dbReference type="OrthoDB" id="6247020at2759"/>
<dbReference type="EMBL" id="QNUK01000080">
    <property type="protein sequence ID" value="KAF5903080.1"/>
    <property type="molecule type" value="Genomic_DNA"/>
</dbReference>
<dbReference type="AlphaFoldDB" id="A0A8J4UTI3"/>
<comment type="caution">
    <text evidence="2">The sequence shown here is derived from an EMBL/GenBank/DDBJ whole genome shotgun (WGS) entry which is preliminary data.</text>
</comment>
<feature type="region of interest" description="Disordered" evidence="1">
    <location>
        <begin position="1"/>
        <end position="46"/>
    </location>
</feature>
<reference evidence="2" key="1">
    <citation type="submission" date="2020-07" db="EMBL/GenBank/DDBJ databases">
        <title>Clarias magur genome sequencing, assembly and annotation.</title>
        <authorList>
            <person name="Kushwaha B."/>
            <person name="Kumar R."/>
            <person name="Das P."/>
            <person name="Joshi C.G."/>
            <person name="Kumar D."/>
            <person name="Nagpure N.S."/>
            <person name="Pandey M."/>
            <person name="Agarwal S."/>
            <person name="Srivastava S."/>
            <person name="Singh M."/>
            <person name="Sahoo L."/>
            <person name="Jayasankar P."/>
            <person name="Meher P.K."/>
            <person name="Koringa P.G."/>
            <person name="Iquebal M.A."/>
            <person name="Das S.P."/>
            <person name="Bit A."/>
            <person name="Patnaik S."/>
            <person name="Patel N."/>
            <person name="Shah T.M."/>
            <person name="Hinsu A."/>
            <person name="Jena J.K."/>
        </authorList>
    </citation>
    <scope>NUCLEOTIDE SEQUENCE</scope>
    <source>
        <strain evidence="2">CIFAMagur01</strain>
        <tissue evidence="2">Testis</tissue>
    </source>
</reference>
<dbReference type="GO" id="GO:0030141">
    <property type="term" value="C:secretory granule"/>
    <property type="evidence" value="ECO:0007669"/>
    <property type="project" value="TreeGrafter"/>
</dbReference>
<proteinExistence type="predicted"/>
<dbReference type="PANTHER" id="PTHR28597:SF1">
    <property type="entry name" value="VOLTAGE-DEPENDENT CALCIUM CHANNEL BETA SUBUNIT-ASSOCIATED REGULATORY PROTEIN"/>
    <property type="match status" value="1"/>
</dbReference>
<evidence type="ECO:0000256" key="1">
    <source>
        <dbReference type="SAM" id="MobiDB-lite"/>
    </source>
</evidence>
<organism evidence="2 3">
    <name type="scientific">Clarias magur</name>
    <name type="common">Asian catfish</name>
    <name type="synonym">Macropteronotus magur</name>
    <dbReference type="NCBI Taxonomy" id="1594786"/>
    <lineage>
        <taxon>Eukaryota</taxon>
        <taxon>Metazoa</taxon>
        <taxon>Chordata</taxon>
        <taxon>Craniata</taxon>
        <taxon>Vertebrata</taxon>
        <taxon>Euteleostomi</taxon>
        <taxon>Actinopterygii</taxon>
        <taxon>Neopterygii</taxon>
        <taxon>Teleostei</taxon>
        <taxon>Ostariophysi</taxon>
        <taxon>Siluriformes</taxon>
        <taxon>Clariidae</taxon>
        <taxon>Clarias</taxon>
    </lineage>
</organism>